<dbReference type="STRING" id="93759.A0A1R3IC49"/>
<name>A0A1R3IC49_9ROSI</name>
<feature type="domain" description="Disease resistance N-terminal" evidence="4">
    <location>
        <begin position="5"/>
        <end position="88"/>
    </location>
</feature>
<proteinExistence type="predicted"/>
<keyword evidence="1" id="KW-0677">Repeat</keyword>
<dbReference type="InterPro" id="IPR038005">
    <property type="entry name" value="RX-like_CC"/>
</dbReference>
<keyword evidence="6" id="KW-1185">Reference proteome</keyword>
<dbReference type="AlphaFoldDB" id="A0A1R3IC49"/>
<reference evidence="6" key="1">
    <citation type="submission" date="2013-09" db="EMBL/GenBank/DDBJ databases">
        <title>Corchorus olitorius genome sequencing.</title>
        <authorList>
            <person name="Alam M."/>
            <person name="Haque M.S."/>
            <person name="Islam M.S."/>
            <person name="Emdad E.M."/>
            <person name="Islam M.M."/>
            <person name="Ahmed B."/>
            <person name="Halim A."/>
            <person name="Hossen Q.M.M."/>
            <person name="Hossain M.Z."/>
            <person name="Ahmed R."/>
            <person name="Khan M.M."/>
            <person name="Islam R."/>
            <person name="Rashid M.M."/>
            <person name="Khan S.A."/>
            <person name="Rahman M.S."/>
            <person name="Alam M."/>
            <person name="Yahiya A.S."/>
            <person name="Khan M.S."/>
            <person name="Azam M.S."/>
            <person name="Haque T."/>
            <person name="Lashkar M.Z.H."/>
            <person name="Akhand A.I."/>
            <person name="Morshed G."/>
            <person name="Roy S."/>
            <person name="Uddin K.S."/>
            <person name="Rabeya T."/>
            <person name="Hossain A.S."/>
            <person name="Chowdhury A."/>
            <person name="Snigdha A.R."/>
            <person name="Mortoza M.S."/>
            <person name="Matin S.A."/>
            <person name="Hoque S.M.E."/>
            <person name="Islam M.K."/>
            <person name="Roy D.K."/>
            <person name="Haider R."/>
            <person name="Moosa M.M."/>
            <person name="Elias S.M."/>
            <person name="Hasan A.M."/>
            <person name="Jahan S."/>
            <person name="Shafiuddin M."/>
            <person name="Mahmood N."/>
            <person name="Shommy N.S."/>
        </authorList>
    </citation>
    <scope>NUCLEOTIDE SEQUENCE [LARGE SCALE GENOMIC DNA]</scope>
    <source>
        <strain evidence="6">cv. O-4</strain>
    </source>
</reference>
<dbReference type="Gene3D" id="1.20.5.4130">
    <property type="match status" value="1"/>
</dbReference>
<evidence type="ECO:0000313" key="5">
    <source>
        <dbReference type="EMBL" id="OMO80182.1"/>
    </source>
</evidence>
<dbReference type="OrthoDB" id="991853at2759"/>
<dbReference type="Pfam" id="PF18052">
    <property type="entry name" value="Rx_N"/>
    <property type="match status" value="1"/>
</dbReference>
<evidence type="ECO:0000313" key="6">
    <source>
        <dbReference type="Proteomes" id="UP000187203"/>
    </source>
</evidence>
<accession>A0A1R3IC49</accession>
<keyword evidence="3" id="KW-0611">Plant defense</keyword>
<evidence type="ECO:0000256" key="1">
    <source>
        <dbReference type="ARBA" id="ARBA00022737"/>
    </source>
</evidence>
<evidence type="ECO:0000256" key="3">
    <source>
        <dbReference type="ARBA" id="ARBA00022821"/>
    </source>
</evidence>
<dbReference type="PANTHER" id="PTHR19338:SF66">
    <property type="entry name" value="NB-ARC DOMAIN-CONTAINING PROTEIN"/>
    <property type="match status" value="1"/>
</dbReference>
<dbReference type="CDD" id="cd14798">
    <property type="entry name" value="RX-CC_like"/>
    <property type="match status" value="1"/>
</dbReference>
<protein>
    <submittedName>
        <fullName evidence="5">Disease resistance protein RDL6/RF9-like protein</fullName>
    </submittedName>
</protein>
<dbReference type="GO" id="GO:0006952">
    <property type="term" value="P:defense response"/>
    <property type="evidence" value="ECO:0007669"/>
    <property type="project" value="UniProtKB-KW"/>
</dbReference>
<gene>
    <name evidence="5" type="ORF">COLO4_24190</name>
</gene>
<dbReference type="EMBL" id="AWUE01018459">
    <property type="protein sequence ID" value="OMO80182.1"/>
    <property type="molecule type" value="Genomic_DNA"/>
</dbReference>
<keyword evidence="2" id="KW-0547">Nucleotide-binding</keyword>
<evidence type="ECO:0000259" key="4">
    <source>
        <dbReference type="Pfam" id="PF18052"/>
    </source>
</evidence>
<dbReference type="PANTHER" id="PTHR19338">
    <property type="entry name" value="TRANSLOCASE OF INNER MITOCHONDRIAL MEMBRANE 13 HOMOLOG"/>
    <property type="match status" value="1"/>
</dbReference>
<evidence type="ECO:0000256" key="2">
    <source>
        <dbReference type="ARBA" id="ARBA00022741"/>
    </source>
</evidence>
<sequence>MDLSAVSSALQTISRPLIQEVISLWGVKDEVESLERELKWMQSFLKDADAVKVADFEVIRTYVAEVKELAYDAEDVIETFALKVSSKRKG</sequence>
<feature type="non-terminal residue" evidence="5">
    <location>
        <position position="90"/>
    </location>
</feature>
<comment type="caution">
    <text evidence="5">The sequence shown here is derived from an EMBL/GenBank/DDBJ whole genome shotgun (WGS) entry which is preliminary data.</text>
</comment>
<dbReference type="Proteomes" id="UP000187203">
    <property type="component" value="Unassembled WGS sequence"/>
</dbReference>
<dbReference type="GO" id="GO:0000166">
    <property type="term" value="F:nucleotide binding"/>
    <property type="evidence" value="ECO:0007669"/>
    <property type="project" value="UniProtKB-KW"/>
</dbReference>
<organism evidence="5 6">
    <name type="scientific">Corchorus olitorius</name>
    <dbReference type="NCBI Taxonomy" id="93759"/>
    <lineage>
        <taxon>Eukaryota</taxon>
        <taxon>Viridiplantae</taxon>
        <taxon>Streptophyta</taxon>
        <taxon>Embryophyta</taxon>
        <taxon>Tracheophyta</taxon>
        <taxon>Spermatophyta</taxon>
        <taxon>Magnoliopsida</taxon>
        <taxon>eudicotyledons</taxon>
        <taxon>Gunneridae</taxon>
        <taxon>Pentapetalae</taxon>
        <taxon>rosids</taxon>
        <taxon>malvids</taxon>
        <taxon>Malvales</taxon>
        <taxon>Malvaceae</taxon>
        <taxon>Grewioideae</taxon>
        <taxon>Apeibeae</taxon>
        <taxon>Corchorus</taxon>
    </lineage>
</organism>
<dbReference type="InterPro" id="IPR041118">
    <property type="entry name" value="Rx_N"/>
</dbReference>